<name>A0A835HZU8_9MAGN</name>
<dbReference type="Proteomes" id="UP000631114">
    <property type="component" value="Unassembled WGS sequence"/>
</dbReference>
<keyword evidence="1" id="KW-1133">Transmembrane helix</keyword>
<protein>
    <submittedName>
        <fullName evidence="2">Uncharacterized protein</fullName>
    </submittedName>
</protein>
<feature type="transmembrane region" description="Helical" evidence="1">
    <location>
        <begin position="60"/>
        <end position="80"/>
    </location>
</feature>
<reference evidence="2 3" key="1">
    <citation type="submission" date="2020-10" db="EMBL/GenBank/DDBJ databases">
        <title>The Coptis chinensis genome and diversification of protoberbering-type alkaloids.</title>
        <authorList>
            <person name="Wang B."/>
            <person name="Shu S."/>
            <person name="Song C."/>
            <person name="Liu Y."/>
        </authorList>
    </citation>
    <scope>NUCLEOTIDE SEQUENCE [LARGE SCALE GENOMIC DNA]</scope>
    <source>
        <strain evidence="2">HL-2020</strain>
        <tissue evidence="2">Leaf</tissue>
    </source>
</reference>
<sequence>MPFFGSLHIETTKIFAFDPTLRMSRVIKDRYANRLCCIPFLPIEDSSRVFEAKEDGTSHYMKGLILMLCYIIIAVSFFFAKFPVKPSNILNLGSQSSLEGTFSV</sequence>
<accession>A0A835HZU8</accession>
<proteinExistence type="predicted"/>
<gene>
    <name evidence="2" type="ORF">IFM89_003598</name>
</gene>
<organism evidence="2 3">
    <name type="scientific">Coptis chinensis</name>
    <dbReference type="NCBI Taxonomy" id="261450"/>
    <lineage>
        <taxon>Eukaryota</taxon>
        <taxon>Viridiplantae</taxon>
        <taxon>Streptophyta</taxon>
        <taxon>Embryophyta</taxon>
        <taxon>Tracheophyta</taxon>
        <taxon>Spermatophyta</taxon>
        <taxon>Magnoliopsida</taxon>
        <taxon>Ranunculales</taxon>
        <taxon>Ranunculaceae</taxon>
        <taxon>Coptidoideae</taxon>
        <taxon>Coptis</taxon>
    </lineage>
</organism>
<dbReference type="AlphaFoldDB" id="A0A835HZU8"/>
<evidence type="ECO:0000256" key="1">
    <source>
        <dbReference type="SAM" id="Phobius"/>
    </source>
</evidence>
<comment type="caution">
    <text evidence="2">The sequence shown here is derived from an EMBL/GenBank/DDBJ whole genome shotgun (WGS) entry which is preliminary data.</text>
</comment>
<evidence type="ECO:0000313" key="3">
    <source>
        <dbReference type="Proteomes" id="UP000631114"/>
    </source>
</evidence>
<keyword evidence="1" id="KW-0812">Transmembrane</keyword>
<dbReference type="OrthoDB" id="1699231at2759"/>
<evidence type="ECO:0000313" key="2">
    <source>
        <dbReference type="EMBL" id="KAF9607894.1"/>
    </source>
</evidence>
<keyword evidence="1" id="KW-0472">Membrane</keyword>
<keyword evidence="3" id="KW-1185">Reference proteome</keyword>
<dbReference type="EMBL" id="JADFTS010000004">
    <property type="protein sequence ID" value="KAF9607894.1"/>
    <property type="molecule type" value="Genomic_DNA"/>
</dbReference>